<evidence type="ECO:0000256" key="10">
    <source>
        <dbReference type="ARBA" id="ARBA00049176"/>
    </source>
</evidence>
<evidence type="ECO:0000313" key="13">
    <source>
        <dbReference type="EMBL" id="MBB4624626.1"/>
    </source>
</evidence>
<dbReference type="InterPro" id="IPR037143">
    <property type="entry name" value="4-PPantetheinyl_Trfase_dom_sf"/>
</dbReference>
<evidence type="ECO:0000313" key="14">
    <source>
        <dbReference type="Proteomes" id="UP000533637"/>
    </source>
</evidence>
<dbReference type="InterPro" id="IPR008278">
    <property type="entry name" value="4-PPantetheinyl_Trfase_dom"/>
</dbReference>
<evidence type="ECO:0000256" key="8">
    <source>
        <dbReference type="ARBA" id="ARBA00029894"/>
    </source>
</evidence>
<evidence type="ECO:0000256" key="4">
    <source>
        <dbReference type="ARBA" id="ARBA00011503"/>
    </source>
</evidence>
<evidence type="ECO:0000256" key="7">
    <source>
        <dbReference type="ARBA" id="ARBA00023191"/>
    </source>
</evidence>
<dbReference type="InterPro" id="IPR003542">
    <property type="entry name" value="Enbac_synth_compD-like"/>
</dbReference>
<gene>
    <name evidence="13" type="ORF">GGQ57_004570</name>
</gene>
<comment type="pathway">
    <text evidence="2">Siderophore biosynthesis; enterobactin biosynthesis.</text>
</comment>
<dbReference type="Proteomes" id="UP000533637">
    <property type="component" value="Unassembled WGS sequence"/>
</dbReference>
<comment type="caution">
    <text evidence="13">The sequence shown here is derived from an EMBL/GenBank/DDBJ whole genome shotgun (WGS) entry which is preliminary data.</text>
</comment>
<comment type="catalytic activity">
    <reaction evidence="11">
        <text>apo-[peptidyl-carrier protein] + CoA = holo-[peptidyl-carrier protein] + adenosine 3',5'-bisphosphate + H(+)</text>
        <dbReference type="Rhea" id="RHEA:46228"/>
        <dbReference type="Rhea" id="RHEA-COMP:11479"/>
        <dbReference type="Rhea" id="RHEA-COMP:11480"/>
        <dbReference type="ChEBI" id="CHEBI:15378"/>
        <dbReference type="ChEBI" id="CHEBI:29999"/>
        <dbReference type="ChEBI" id="CHEBI:57287"/>
        <dbReference type="ChEBI" id="CHEBI:58343"/>
        <dbReference type="ChEBI" id="CHEBI:64479"/>
    </reaction>
</comment>
<protein>
    <recommendedName>
        <fullName evidence="5">Enterobactin synthase component D</fullName>
    </recommendedName>
    <alternativeName>
        <fullName evidence="8">4'-phosphopantetheinyl transferase EntD</fullName>
    </alternativeName>
    <alternativeName>
        <fullName evidence="9">Enterochelin synthase D</fullName>
    </alternativeName>
</protein>
<comment type="similarity">
    <text evidence="3">Belongs to the P-Pant transferase superfamily. EntD family.</text>
</comment>
<keyword evidence="6 13" id="KW-0808">Transferase</keyword>
<comment type="catalytic activity">
    <reaction evidence="10">
        <text>apo-[aryl-carrier protein] + CoA = holo-[aryl-carrier protein] + adenosine 3',5'-bisphosphate + H(+)</text>
        <dbReference type="Rhea" id="RHEA:48404"/>
        <dbReference type="Rhea" id="RHEA-COMP:15903"/>
        <dbReference type="Rhea" id="RHEA-COMP:17557"/>
        <dbReference type="ChEBI" id="CHEBI:15378"/>
        <dbReference type="ChEBI" id="CHEBI:29999"/>
        <dbReference type="ChEBI" id="CHEBI:57287"/>
        <dbReference type="ChEBI" id="CHEBI:58343"/>
        <dbReference type="ChEBI" id="CHEBI:64479"/>
    </reaction>
</comment>
<evidence type="ECO:0000256" key="11">
    <source>
        <dbReference type="ARBA" id="ARBA00049191"/>
    </source>
</evidence>
<feature type="domain" description="4'-phosphopantetheinyl transferase" evidence="12">
    <location>
        <begin position="104"/>
        <end position="162"/>
    </location>
</feature>
<name>A0ABR6KT56_9BACT</name>
<keyword evidence="14" id="KW-1185">Reference proteome</keyword>
<dbReference type="RefSeq" id="WP_183672209.1">
    <property type="nucleotide sequence ID" value="NZ_BMPB01000015.1"/>
</dbReference>
<evidence type="ECO:0000256" key="9">
    <source>
        <dbReference type="ARBA" id="ARBA00031996"/>
    </source>
</evidence>
<evidence type="ECO:0000256" key="6">
    <source>
        <dbReference type="ARBA" id="ARBA00022679"/>
    </source>
</evidence>
<organism evidence="13 14">
    <name type="scientific">Parabacteroides faecis</name>
    <dbReference type="NCBI Taxonomy" id="1217282"/>
    <lineage>
        <taxon>Bacteria</taxon>
        <taxon>Pseudomonadati</taxon>
        <taxon>Bacteroidota</taxon>
        <taxon>Bacteroidia</taxon>
        <taxon>Bacteroidales</taxon>
        <taxon>Tannerellaceae</taxon>
        <taxon>Parabacteroides</taxon>
    </lineage>
</organism>
<evidence type="ECO:0000256" key="1">
    <source>
        <dbReference type="ARBA" id="ARBA00003937"/>
    </source>
</evidence>
<dbReference type="Pfam" id="PF01648">
    <property type="entry name" value="ACPS"/>
    <property type="match status" value="1"/>
</dbReference>
<dbReference type="Gene3D" id="3.90.470.20">
    <property type="entry name" value="4'-phosphopantetheinyl transferase domain"/>
    <property type="match status" value="1"/>
</dbReference>
<evidence type="ECO:0000256" key="3">
    <source>
        <dbReference type="ARBA" id="ARBA00008342"/>
    </source>
</evidence>
<dbReference type="SUPFAM" id="SSF56214">
    <property type="entry name" value="4'-phosphopantetheinyl transferase"/>
    <property type="match status" value="2"/>
</dbReference>
<reference evidence="13 14" key="1">
    <citation type="submission" date="2020-08" db="EMBL/GenBank/DDBJ databases">
        <title>Genomic Encyclopedia of Type Strains, Phase IV (KMG-IV): sequencing the most valuable type-strain genomes for metagenomic binning, comparative biology and taxonomic classification.</title>
        <authorList>
            <person name="Goeker M."/>
        </authorList>
    </citation>
    <scope>NUCLEOTIDE SEQUENCE [LARGE SCALE GENOMIC DNA]</scope>
    <source>
        <strain evidence="13 14">DSM 102983</strain>
    </source>
</reference>
<keyword evidence="7" id="KW-0259">Enterobactin biosynthesis</keyword>
<proteinExistence type="inferred from homology"/>
<evidence type="ECO:0000259" key="12">
    <source>
        <dbReference type="Pfam" id="PF01648"/>
    </source>
</evidence>
<evidence type="ECO:0000256" key="2">
    <source>
        <dbReference type="ARBA" id="ARBA00004993"/>
    </source>
</evidence>
<dbReference type="GO" id="GO:0016740">
    <property type="term" value="F:transferase activity"/>
    <property type="evidence" value="ECO:0007669"/>
    <property type="project" value="UniProtKB-KW"/>
</dbReference>
<dbReference type="PANTHER" id="PTHR38096:SF1">
    <property type="entry name" value="ENTEROBACTIN SYNTHASE COMPONENT D"/>
    <property type="match status" value="1"/>
</dbReference>
<dbReference type="PANTHER" id="PTHR38096">
    <property type="entry name" value="ENTEROBACTIN SYNTHASE COMPONENT D"/>
    <property type="match status" value="1"/>
</dbReference>
<dbReference type="EMBL" id="JACHOC010000011">
    <property type="protein sequence ID" value="MBB4624626.1"/>
    <property type="molecule type" value="Genomic_DNA"/>
</dbReference>
<comment type="subunit">
    <text evidence="4">EntB, EntD, EntE, and EntF form a multienzyme complex called enterobactin synthase.</text>
</comment>
<accession>A0ABR6KT56</accession>
<evidence type="ECO:0000256" key="5">
    <source>
        <dbReference type="ARBA" id="ARBA00019087"/>
    </source>
</evidence>
<sequence>MPLLFKHTEPLLGVWKIEESSDELLAMLGLQSEYLPFLQGIKTEKRRQEWLASRVLLKELVGEELLIAYHDDGAPYLSGSSLSLSISHTNGYAAVLLQDQETAGIDIEYHSNRVLKICSRFMSPEEGASIGSEYEVEHLLVYWCAKEALFKMIRQQDIDFIEHLHIEPFQFSVSGKLNVHETKTLEQRSYVLKYEVLPDFVLVYSV</sequence>
<comment type="function">
    <text evidence="1">Involved in the biosynthesis of the siderophore enterobactin (enterochelin), which is a macrocyclic trimeric lactone of N-(2,3-dihydroxybenzoyl)-serine. The serine trilactone serves as a scaffolding for the three catechol functionalities that provide hexadentate coordination for the tightly ligated iron(2+) atoms. Plays an essential role in the assembly of the enterobactin by catalyzing the transfer of the 4'-phosphopantetheine (Ppant) moiety from coenzyme A to the apo-domains of both EntB (ArCP domain) and EntF (PCP domain) to yield their holo-forms which make them competent for the activation of 2,3-dihydroxybenzoate (DHB) and L-serine, respectively.</text>
</comment>